<sequence>MDRTYIFGEPSGGAGSGNGLLASILPSLQNRGIDTGYLMGLMGGNGNGGFFGNNGGFQDIIALIVIAAIFGNGNFGFGGNNNQGANEGREMIMQTLNRNGVDIAALAQAVNTSSDQILAGINSVSQAICGLGNQMGQNTNSILTAIMQGNNALTSQICSCCCDMKQLVTTQGYENQLAMCNQTNTLVNTANQNTLSLRDGATANTNAILAKLDAIQNQALQDKIASLTAEKATLTAEISQRNQNATILSAVGQQIAPLAAGLQALQSDVDGIKCKLPNTVPVQYPNIVGVNVDTYRAAAYGAYAGDAVYGRGGYGCGCNNYWG</sequence>
<reference evidence="2" key="1">
    <citation type="journal article" date="2021" name="Proc. Natl. Acad. Sci. U.S.A.">
        <title>A Catalog of Tens of Thousands of Viruses from Human Metagenomes Reveals Hidden Associations with Chronic Diseases.</title>
        <authorList>
            <person name="Tisza M.J."/>
            <person name="Buck C.B."/>
        </authorList>
    </citation>
    <scope>NUCLEOTIDE SEQUENCE</scope>
    <source>
        <strain evidence="2">CtP6q2</strain>
    </source>
</reference>
<name>A0A8S5UUR9_9CAUD</name>
<accession>A0A8S5UUR9</accession>
<evidence type="ECO:0000256" key="1">
    <source>
        <dbReference type="SAM" id="Coils"/>
    </source>
</evidence>
<protein>
    <submittedName>
        <fullName evidence="2">Uncharacterized protein</fullName>
    </submittedName>
</protein>
<evidence type="ECO:0000313" key="2">
    <source>
        <dbReference type="EMBL" id="DAF98138.1"/>
    </source>
</evidence>
<proteinExistence type="predicted"/>
<dbReference type="EMBL" id="BK016143">
    <property type="protein sequence ID" value="DAF98138.1"/>
    <property type="molecule type" value="Genomic_DNA"/>
</dbReference>
<feature type="coiled-coil region" evidence="1">
    <location>
        <begin position="217"/>
        <end position="244"/>
    </location>
</feature>
<keyword evidence="1" id="KW-0175">Coiled coil</keyword>
<organism evidence="2">
    <name type="scientific">Myoviridae sp. ctP6q2</name>
    <dbReference type="NCBI Taxonomy" id="2825096"/>
    <lineage>
        <taxon>Viruses</taxon>
        <taxon>Duplodnaviria</taxon>
        <taxon>Heunggongvirae</taxon>
        <taxon>Uroviricota</taxon>
        <taxon>Caudoviricetes</taxon>
    </lineage>
</organism>